<feature type="compositionally biased region" description="Polar residues" evidence="1">
    <location>
        <begin position="1"/>
        <end position="15"/>
    </location>
</feature>
<proteinExistence type="predicted"/>
<comment type="caution">
    <text evidence="2">The sequence shown here is derived from an EMBL/GenBank/DDBJ whole genome shotgun (WGS) entry which is preliminary data.</text>
</comment>
<accession>A0A9Q0JVN6</accession>
<name>A0A9Q0JVN6_9MAGN</name>
<reference evidence="2" key="1">
    <citation type="journal article" date="2023" name="Plant J.">
        <title>The genome of the king protea, Protea cynaroides.</title>
        <authorList>
            <person name="Chang J."/>
            <person name="Duong T.A."/>
            <person name="Schoeman C."/>
            <person name="Ma X."/>
            <person name="Roodt D."/>
            <person name="Barker N."/>
            <person name="Li Z."/>
            <person name="Van de Peer Y."/>
            <person name="Mizrachi E."/>
        </authorList>
    </citation>
    <scope>NUCLEOTIDE SEQUENCE</scope>
    <source>
        <tissue evidence="2">Young leaves</tissue>
    </source>
</reference>
<gene>
    <name evidence="2" type="ORF">NE237_028977</name>
</gene>
<organism evidence="2 3">
    <name type="scientific">Protea cynaroides</name>
    <dbReference type="NCBI Taxonomy" id="273540"/>
    <lineage>
        <taxon>Eukaryota</taxon>
        <taxon>Viridiplantae</taxon>
        <taxon>Streptophyta</taxon>
        <taxon>Embryophyta</taxon>
        <taxon>Tracheophyta</taxon>
        <taxon>Spermatophyta</taxon>
        <taxon>Magnoliopsida</taxon>
        <taxon>Proteales</taxon>
        <taxon>Proteaceae</taxon>
        <taxon>Protea</taxon>
    </lineage>
</organism>
<feature type="compositionally biased region" description="Gly residues" evidence="1">
    <location>
        <begin position="222"/>
        <end position="235"/>
    </location>
</feature>
<evidence type="ECO:0000256" key="1">
    <source>
        <dbReference type="SAM" id="MobiDB-lite"/>
    </source>
</evidence>
<dbReference type="AlphaFoldDB" id="A0A9Q0JVN6"/>
<feature type="region of interest" description="Disordered" evidence="1">
    <location>
        <begin position="1"/>
        <end position="95"/>
    </location>
</feature>
<evidence type="ECO:0000313" key="3">
    <source>
        <dbReference type="Proteomes" id="UP001141806"/>
    </source>
</evidence>
<feature type="region of interest" description="Disordered" evidence="1">
    <location>
        <begin position="180"/>
        <end position="200"/>
    </location>
</feature>
<feature type="compositionally biased region" description="Gly residues" evidence="1">
    <location>
        <begin position="183"/>
        <end position="198"/>
    </location>
</feature>
<feature type="region of interest" description="Disordered" evidence="1">
    <location>
        <begin position="214"/>
        <end position="235"/>
    </location>
</feature>
<protein>
    <submittedName>
        <fullName evidence="2">Uncharacterized protein</fullName>
    </submittedName>
</protein>
<keyword evidence="3" id="KW-1185">Reference proteome</keyword>
<dbReference type="Proteomes" id="UP001141806">
    <property type="component" value="Unassembled WGS sequence"/>
</dbReference>
<sequence length="235" mass="25264">MSSTGLQGVSDTTQGAGERRSFALVVQQTSMPELSSLPKPVTVAGITKQPVGPSNTSSQRYQAERQADMVEEEDASEEEEGELMEEEVETDSGRNCRNLVKGFSFKFGNHEESQLQKISKQGEEARRREGGFVVVKLSYTSEEEELQSSFQLQLRKRSATTTAINLEEEDQQLQASWWSAPKGRGGATLSGEGRGGALPSGVLRAKGQQRLVGSARAKGGAATEGGGTVEYGGEE</sequence>
<dbReference type="EMBL" id="JAMYWD010000012">
    <property type="protein sequence ID" value="KAJ4952145.1"/>
    <property type="molecule type" value="Genomic_DNA"/>
</dbReference>
<feature type="compositionally biased region" description="Acidic residues" evidence="1">
    <location>
        <begin position="69"/>
        <end position="90"/>
    </location>
</feature>
<evidence type="ECO:0000313" key="2">
    <source>
        <dbReference type="EMBL" id="KAJ4952145.1"/>
    </source>
</evidence>
<feature type="compositionally biased region" description="Polar residues" evidence="1">
    <location>
        <begin position="52"/>
        <end position="61"/>
    </location>
</feature>